<sequence length="396" mass="43765">MARKKVALRYILDKKSRCSTSKKRCEGLRKKAEELAIMCKAKACVLVYGEGEAAPQVFPSPAEAVPVLNRYKNMPGGNFKKTVNHEGFLNQHFDKLRAKCHKLQGVCEDNETRILLHKAMLRSNLSSLDGLNIEDLTNVGRKLEVILQSMGESITKISGQPPVFQPQEPYVTNTMDMGSPAMYHAPLPAPYVTDYMHTESSSTYHAPPPAPYITHNMDMGSSMMYPAAATVPYVTSGMDMGPPTMFKAPPQRQEDSLDMMRYGGDLNALVYSGHNSSGRNDTNTSTIFPSSDIHPKRSFEVGFGWQFGGTDPEASSSSPFPQITLPKKSVRHSETTGKAYPTRNAKGAMENEVLNGLFNNITWDVASNSKHVILPCFTNCKWACLKHGEGIYLVKC</sequence>
<dbReference type="EnsemblPlants" id="EMT22867">
    <property type="protein sequence ID" value="EMT22867"/>
    <property type="gene ID" value="F775_10531"/>
</dbReference>
<dbReference type="GO" id="GO:0000981">
    <property type="term" value="F:DNA-binding transcription factor activity, RNA polymerase II-specific"/>
    <property type="evidence" value="ECO:0007669"/>
    <property type="project" value="InterPro"/>
</dbReference>
<dbReference type="PANTHER" id="PTHR48019">
    <property type="entry name" value="SERUM RESPONSE FACTOR HOMOLOG"/>
    <property type="match status" value="1"/>
</dbReference>
<keyword evidence="4" id="KW-0804">Transcription</keyword>
<accession>M8C777</accession>
<evidence type="ECO:0000256" key="2">
    <source>
        <dbReference type="ARBA" id="ARBA00023015"/>
    </source>
</evidence>
<evidence type="ECO:0000256" key="4">
    <source>
        <dbReference type="ARBA" id="ARBA00023163"/>
    </source>
</evidence>
<dbReference type="GO" id="GO:0005634">
    <property type="term" value="C:nucleus"/>
    <property type="evidence" value="ECO:0007669"/>
    <property type="project" value="UniProtKB-SubCell"/>
</dbReference>
<dbReference type="GO" id="GO:0046983">
    <property type="term" value="F:protein dimerization activity"/>
    <property type="evidence" value="ECO:0007669"/>
    <property type="project" value="InterPro"/>
</dbReference>
<organism evidence="6">
    <name type="scientific">Aegilops tauschii</name>
    <name type="common">Tausch's goatgrass</name>
    <name type="synonym">Aegilops squarrosa</name>
    <dbReference type="NCBI Taxonomy" id="37682"/>
    <lineage>
        <taxon>Eukaryota</taxon>
        <taxon>Viridiplantae</taxon>
        <taxon>Streptophyta</taxon>
        <taxon>Embryophyta</taxon>
        <taxon>Tracheophyta</taxon>
        <taxon>Spermatophyta</taxon>
        <taxon>Magnoliopsida</taxon>
        <taxon>Liliopsida</taxon>
        <taxon>Poales</taxon>
        <taxon>Poaceae</taxon>
        <taxon>BOP clade</taxon>
        <taxon>Pooideae</taxon>
        <taxon>Triticodae</taxon>
        <taxon>Triticeae</taxon>
        <taxon>Triticinae</taxon>
        <taxon>Aegilops</taxon>
    </lineage>
</organism>
<keyword evidence="3" id="KW-0238">DNA-binding</keyword>
<dbReference type="InterPro" id="IPR050142">
    <property type="entry name" value="MADS-box/MEF2_TF"/>
</dbReference>
<dbReference type="Pfam" id="PF00319">
    <property type="entry name" value="SRF-TF"/>
    <property type="match status" value="1"/>
</dbReference>
<reference evidence="6" key="1">
    <citation type="submission" date="2015-06" db="UniProtKB">
        <authorList>
            <consortium name="EnsemblPlants"/>
        </authorList>
    </citation>
    <scope>IDENTIFICATION</scope>
</reference>
<comment type="subcellular location">
    <subcellularLocation>
        <location evidence="1">Nucleus</location>
    </subcellularLocation>
</comment>
<proteinExistence type="predicted"/>
<protein>
    <submittedName>
        <fullName evidence="6">MADS-box transcription factor PHERES 2</fullName>
    </submittedName>
</protein>
<evidence type="ECO:0000256" key="5">
    <source>
        <dbReference type="ARBA" id="ARBA00023242"/>
    </source>
</evidence>
<dbReference type="PROSITE" id="PS50066">
    <property type="entry name" value="MADS_BOX_2"/>
    <property type="match status" value="1"/>
</dbReference>
<dbReference type="InterPro" id="IPR033897">
    <property type="entry name" value="SRF-like_MADS-box"/>
</dbReference>
<dbReference type="SMART" id="SM00432">
    <property type="entry name" value="MADS"/>
    <property type="match status" value="1"/>
</dbReference>
<dbReference type="InterPro" id="IPR036879">
    <property type="entry name" value="TF_MADSbox_sf"/>
</dbReference>
<dbReference type="InterPro" id="IPR002100">
    <property type="entry name" value="TF_MADSbox"/>
</dbReference>
<dbReference type="GO" id="GO:0000987">
    <property type="term" value="F:cis-regulatory region sequence-specific DNA binding"/>
    <property type="evidence" value="ECO:0007669"/>
    <property type="project" value="InterPro"/>
</dbReference>
<dbReference type="GO" id="GO:0045944">
    <property type="term" value="P:positive regulation of transcription by RNA polymerase II"/>
    <property type="evidence" value="ECO:0007669"/>
    <property type="project" value="InterPro"/>
</dbReference>
<dbReference type="AlphaFoldDB" id="M8C777"/>
<evidence type="ECO:0000256" key="1">
    <source>
        <dbReference type="ARBA" id="ARBA00004123"/>
    </source>
</evidence>
<evidence type="ECO:0000313" key="6">
    <source>
        <dbReference type="EnsemblPlants" id="EMT22867"/>
    </source>
</evidence>
<dbReference type="CDD" id="cd00266">
    <property type="entry name" value="MADS_SRF_like"/>
    <property type="match status" value="1"/>
</dbReference>
<dbReference type="Gene3D" id="3.40.1810.10">
    <property type="entry name" value="Transcription factor, MADS-box"/>
    <property type="match status" value="1"/>
</dbReference>
<keyword evidence="2" id="KW-0805">Transcription regulation</keyword>
<keyword evidence="5" id="KW-0539">Nucleus</keyword>
<name>M8C777_AEGTA</name>
<evidence type="ECO:0000256" key="3">
    <source>
        <dbReference type="ARBA" id="ARBA00023125"/>
    </source>
</evidence>
<dbReference type="SUPFAM" id="SSF55455">
    <property type="entry name" value="SRF-like"/>
    <property type="match status" value="1"/>
</dbReference>